<evidence type="ECO:0000313" key="2">
    <source>
        <dbReference type="EMBL" id="TYP75454.1"/>
    </source>
</evidence>
<gene>
    <name evidence="2" type="ORF">BCM02_104131</name>
</gene>
<evidence type="ECO:0000256" key="1">
    <source>
        <dbReference type="SAM" id="Phobius"/>
    </source>
</evidence>
<dbReference type="EMBL" id="VNHS01000004">
    <property type="protein sequence ID" value="TYP75454.1"/>
    <property type="molecule type" value="Genomic_DNA"/>
</dbReference>
<accession>A0A5S5C7Y3</accession>
<dbReference type="AlphaFoldDB" id="A0A5S5C7Y3"/>
<protein>
    <submittedName>
        <fullName evidence="2">Uncharacterized protein</fullName>
    </submittedName>
</protein>
<name>A0A5S5C7Y3_9BACL</name>
<keyword evidence="1" id="KW-0472">Membrane</keyword>
<proteinExistence type="predicted"/>
<evidence type="ECO:0000313" key="3">
    <source>
        <dbReference type="Proteomes" id="UP000323257"/>
    </source>
</evidence>
<feature type="transmembrane region" description="Helical" evidence="1">
    <location>
        <begin position="160"/>
        <end position="179"/>
    </location>
</feature>
<organism evidence="2 3">
    <name type="scientific">Paenibacillus methanolicus</name>
    <dbReference type="NCBI Taxonomy" id="582686"/>
    <lineage>
        <taxon>Bacteria</taxon>
        <taxon>Bacillati</taxon>
        <taxon>Bacillota</taxon>
        <taxon>Bacilli</taxon>
        <taxon>Bacillales</taxon>
        <taxon>Paenibacillaceae</taxon>
        <taxon>Paenibacillus</taxon>
    </lineage>
</organism>
<dbReference type="Proteomes" id="UP000323257">
    <property type="component" value="Unassembled WGS sequence"/>
</dbReference>
<keyword evidence="3" id="KW-1185">Reference proteome</keyword>
<keyword evidence="1" id="KW-1133">Transmembrane helix</keyword>
<feature type="transmembrane region" description="Helical" evidence="1">
    <location>
        <begin position="88"/>
        <end position="104"/>
    </location>
</feature>
<reference evidence="2 3" key="1">
    <citation type="submission" date="2019-07" db="EMBL/GenBank/DDBJ databases">
        <title>Genomic Encyclopedia of Type Strains, Phase III (KMG-III): the genomes of soil and plant-associated and newly described type strains.</title>
        <authorList>
            <person name="Whitman W."/>
        </authorList>
    </citation>
    <scope>NUCLEOTIDE SEQUENCE [LARGE SCALE GENOMIC DNA]</scope>
    <source>
        <strain evidence="2 3">BL24</strain>
    </source>
</reference>
<comment type="caution">
    <text evidence="2">The sequence shown here is derived from an EMBL/GenBank/DDBJ whole genome shotgun (WGS) entry which is preliminary data.</text>
</comment>
<sequence length="267" mass="31112">MDNKHRRYKAHISTAGTTQFHLRNPYVIAWWSAAFPGFGHLLLSKYLRGLVLFIWEVIVNNQAHINLAMVYSFSGQIEMAKDVLDTRWMLMYLPVFLFGIWDSYRTCLDLNKVHLLAERENAPFNSFVIGSLEINYLDRRKPAMSVFWSAVMPGLGQLHIHRLLTAFFAMVWTIVFLYYSKALVAIQLLFMGDIPASTNVLDRQWMLYMPSMWGFAIYDSYMNTVENNKLYANEQRSYLINHFQRPGFRAKTGRIAGDYDLSGVRHV</sequence>
<keyword evidence="1" id="KW-0812">Transmembrane</keyword>